<feature type="region of interest" description="Disordered" evidence="1">
    <location>
        <begin position="181"/>
        <end position="201"/>
    </location>
</feature>
<dbReference type="EMBL" id="SOAM01000002">
    <property type="protein sequence ID" value="TDS77533.1"/>
    <property type="molecule type" value="Genomic_DNA"/>
</dbReference>
<evidence type="ECO:0000313" key="2">
    <source>
        <dbReference type="EMBL" id="TDS77533.1"/>
    </source>
</evidence>
<proteinExistence type="predicted"/>
<dbReference type="SUPFAM" id="SSF56112">
    <property type="entry name" value="Protein kinase-like (PK-like)"/>
    <property type="match status" value="1"/>
</dbReference>
<organism evidence="2 3">
    <name type="scientific">Amnibacterium kyonggiense</name>
    <dbReference type="NCBI Taxonomy" id="595671"/>
    <lineage>
        <taxon>Bacteria</taxon>
        <taxon>Bacillati</taxon>
        <taxon>Actinomycetota</taxon>
        <taxon>Actinomycetes</taxon>
        <taxon>Micrococcales</taxon>
        <taxon>Microbacteriaceae</taxon>
        <taxon>Amnibacterium</taxon>
    </lineage>
</organism>
<dbReference type="InterPro" id="IPR011009">
    <property type="entry name" value="Kinase-like_dom_sf"/>
</dbReference>
<sequence>MTSAPTVATVELRLRPDRTQRLEALLLGAGPHLEPVLDVGGAANGDLVVVLPVPAARLTTLLEAPGGLTPGESVTVLVPLAQALHRLHAAGVAHGGIRAGAVVLDADGSPAWTAPLAPSLLRAVGPAAFAVRVGEDEVGFRALCGALLGPASVPDAPDLEQLAVRLFAVAPPEPVRLVRSAATPPAGPPSRLLPASAPTAPQRVAADGRAAAVLASLRVVRPRTWGALGAAAVLLATAVVLLPSGDAAPAATAASTPVAPTRTASTASSGSSASSAGVPASTGPADALRRLLADRDRCLERGSEPCLRGVDAAGSPVLDADLAAVRAGVDAARLDPARLTVTASGATALGTVGRGTALAIRDRNGWRLRDVVAEPPVGR</sequence>
<accession>A0A4R7FM86</accession>
<evidence type="ECO:0000313" key="3">
    <source>
        <dbReference type="Proteomes" id="UP000295344"/>
    </source>
</evidence>
<gene>
    <name evidence="2" type="ORF">CLV52_2485</name>
</gene>
<dbReference type="AlphaFoldDB" id="A0A4R7FM86"/>
<feature type="region of interest" description="Disordered" evidence="1">
    <location>
        <begin position="250"/>
        <end position="283"/>
    </location>
</feature>
<evidence type="ECO:0008006" key="4">
    <source>
        <dbReference type="Google" id="ProtNLM"/>
    </source>
</evidence>
<protein>
    <recommendedName>
        <fullName evidence="4">Protein kinase domain-containing protein</fullName>
    </recommendedName>
</protein>
<name>A0A4R7FM86_9MICO</name>
<dbReference type="RefSeq" id="WP_133766590.1">
    <property type="nucleotide sequence ID" value="NZ_BAAARP010000004.1"/>
</dbReference>
<dbReference type="Proteomes" id="UP000295344">
    <property type="component" value="Unassembled WGS sequence"/>
</dbReference>
<comment type="caution">
    <text evidence="2">The sequence shown here is derived from an EMBL/GenBank/DDBJ whole genome shotgun (WGS) entry which is preliminary data.</text>
</comment>
<reference evidence="2 3" key="1">
    <citation type="submission" date="2019-03" db="EMBL/GenBank/DDBJ databases">
        <title>Genomic Encyclopedia of Archaeal and Bacterial Type Strains, Phase II (KMG-II): from individual species to whole genera.</title>
        <authorList>
            <person name="Goeker M."/>
        </authorList>
    </citation>
    <scope>NUCLEOTIDE SEQUENCE [LARGE SCALE GENOMIC DNA]</scope>
    <source>
        <strain evidence="2 3">DSM 24782</strain>
    </source>
</reference>
<keyword evidence="3" id="KW-1185">Reference proteome</keyword>
<dbReference type="OrthoDB" id="5125808at2"/>
<evidence type="ECO:0000256" key="1">
    <source>
        <dbReference type="SAM" id="MobiDB-lite"/>
    </source>
</evidence>